<dbReference type="Proteomes" id="UP000597617">
    <property type="component" value="Unassembled WGS sequence"/>
</dbReference>
<protein>
    <submittedName>
        <fullName evidence="1">Uncharacterized protein</fullName>
    </submittedName>
</protein>
<accession>A0ABS0IE33</accession>
<comment type="caution">
    <text evidence="1">The sequence shown here is derived from an EMBL/GenBank/DDBJ whole genome shotgun (WGS) entry which is preliminary data.</text>
</comment>
<evidence type="ECO:0000313" key="1">
    <source>
        <dbReference type="EMBL" id="MBF9236611.1"/>
    </source>
</evidence>
<reference evidence="1 2" key="1">
    <citation type="submission" date="2020-11" db="EMBL/GenBank/DDBJ databases">
        <authorList>
            <person name="Kim M.K."/>
        </authorList>
    </citation>
    <scope>NUCLEOTIDE SEQUENCE [LARGE SCALE GENOMIC DNA]</scope>
    <source>
        <strain evidence="1 2">BT683</strain>
    </source>
</reference>
<organism evidence="1 2">
    <name type="scientific">Hymenobacter jeongseonensis</name>
    <dbReference type="NCBI Taxonomy" id="2791027"/>
    <lineage>
        <taxon>Bacteria</taxon>
        <taxon>Pseudomonadati</taxon>
        <taxon>Bacteroidota</taxon>
        <taxon>Cytophagia</taxon>
        <taxon>Cytophagales</taxon>
        <taxon>Hymenobacteraceae</taxon>
        <taxon>Hymenobacter</taxon>
    </lineage>
</organism>
<evidence type="ECO:0000313" key="2">
    <source>
        <dbReference type="Proteomes" id="UP000597617"/>
    </source>
</evidence>
<keyword evidence="2" id="KW-1185">Reference proteome</keyword>
<name>A0ABS0IE33_9BACT</name>
<sequence>MTRPMTIKKRFSTAEKALAAGTLQPLRVWLPATVNVAMFRTQFQDWVAAEQITFENGQAEFLEDECLHLFATLGLTAYLTIYRSKRSSDTFQDGSKAVNRLTGDAYTGISRKLLRQQFSNNYGKYLEFLRTHRYLEVYHYYDMEGLASKGDDPFDVPPTKRNYSYEPKGHKRANTGSYIGMKAGDKGEGHPKHYRLHNDHALEEVVGFDAIRPVELGAKYSYKAHKHYAKEKAQILRKRAGHSVHRQRLAEYVDTLVRNVDYVGMEAWLRATADDVNEMSPVWSLYYADQLRQGQVQFENLCDDFGHRLHTPLTNMVTGLRRFYRPNGNQVYSLDIRCSQFVLAAYLFEYPEQCFQLLTKNGDMDAATVRYVLGTLHAAYQADDKVRRFCYDAVHTDLYATTATELGLPGRSTGKDLWFGAFFSTTGVFAQPKYQLGQLYGSLLTVTSGLNDPLPGSIVQRKLMPKMLQLLEQRLLIEGVAKRLTETYDGEFATIHDSIHTELAGIPYATRAFEAVFAAANLPTPPYKIETTDDNGLETKTLVELVAVIKKLTQPEP</sequence>
<gene>
    <name evidence="1" type="ORF">I2I05_04305</name>
</gene>
<proteinExistence type="predicted"/>
<dbReference type="EMBL" id="JADQDQ010000002">
    <property type="protein sequence ID" value="MBF9236611.1"/>
    <property type="molecule type" value="Genomic_DNA"/>
</dbReference>
<dbReference type="RefSeq" id="WP_196281003.1">
    <property type="nucleotide sequence ID" value="NZ_JADQDQ010000002.1"/>
</dbReference>